<accession>A0A0V0STS5</accession>
<dbReference type="EMBL" id="JYDJ01002698">
    <property type="protein sequence ID" value="KRX30140.1"/>
    <property type="molecule type" value="Genomic_DNA"/>
</dbReference>
<reference evidence="1 2" key="1">
    <citation type="submission" date="2015-01" db="EMBL/GenBank/DDBJ databases">
        <title>Evolution of Trichinella species and genotypes.</title>
        <authorList>
            <person name="Korhonen P.K."/>
            <person name="Edoardo P."/>
            <person name="Giuseppe L.R."/>
            <person name="Gasser R.B."/>
        </authorList>
    </citation>
    <scope>NUCLEOTIDE SEQUENCE [LARGE SCALE GENOMIC DNA]</scope>
    <source>
        <strain evidence="1">ISS417</strain>
    </source>
</reference>
<dbReference type="Proteomes" id="UP000055048">
    <property type="component" value="Unassembled WGS sequence"/>
</dbReference>
<sequence>MFQRYRPFILKLLDNHCLNKLRLKEASVMLKIGERTPQVTEPLLKR</sequence>
<gene>
    <name evidence="1" type="ORF">T05_6</name>
</gene>
<organism evidence="1 2">
    <name type="scientific">Trichinella murrelli</name>
    <dbReference type="NCBI Taxonomy" id="144512"/>
    <lineage>
        <taxon>Eukaryota</taxon>
        <taxon>Metazoa</taxon>
        <taxon>Ecdysozoa</taxon>
        <taxon>Nematoda</taxon>
        <taxon>Enoplea</taxon>
        <taxon>Dorylaimia</taxon>
        <taxon>Trichinellida</taxon>
        <taxon>Trichinellidae</taxon>
        <taxon>Trichinella</taxon>
    </lineage>
</organism>
<keyword evidence="2" id="KW-1185">Reference proteome</keyword>
<comment type="caution">
    <text evidence="1">The sequence shown here is derived from an EMBL/GenBank/DDBJ whole genome shotgun (WGS) entry which is preliminary data.</text>
</comment>
<proteinExistence type="predicted"/>
<evidence type="ECO:0000313" key="1">
    <source>
        <dbReference type="EMBL" id="KRX30140.1"/>
    </source>
</evidence>
<protein>
    <submittedName>
        <fullName evidence="1">Uncharacterized protein</fullName>
    </submittedName>
</protein>
<evidence type="ECO:0000313" key="2">
    <source>
        <dbReference type="Proteomes" id="UP000055048"/>
    </source>
</evidence>
<name>A0A0V0STS5_9BILA</name>
<dbReference type="AlphaFoldDB" id="A0A0V0STS5"/>